<evidence type="ECO:0000256" key="1">
    <source>
        <dbReference type="SAM" id="MobiDB-lite"/>
    </source>
</evidence>
<accession>A0A6A6JWP8</accession>
<proteinExistence type="predicted"/>
<dbReference type="Proteomes" id="UP000800097">
    <property type="component" value="Unassembled WGS sequence"/>
</dbReference>
<feature type="compositionally biased region" description="Low complexity" evidence="1">
    <location>
        <begin position="134"/>
        <end position="151"/>
    </location>
</feature>
<reference evidence="2" key="1">
    <citation type="journal article" date="2020" name="Stud. Mycol.">
        <title>101 Dothideomycetes genomes: a test case for predicting lifestyles and emergence of pathogens.</title>
        <authorList>
            <person name="Haridas S."/>
            <person name="Albert R."/>
            <person name="Binder M."/>
            <person name="Bloem J."/>
            <person name="Labutti K."/>
            <person name="Salamov A."/>
            <person name="Andreopoulos B."/>
            <person name="Baker S."/>
            <person name="Barry K."/>
            <person name="Bills G."/>
            <person name="Bluhm B."/>
            <person name="Cannon C."/>
            <person name="Castanera R."/>
            <person name="Culley D."/>
            <person name="Daum C."/>
            <person name="Ezra D."/>
            <person name="Gonzalez J."/>
            <person name="Henrissat B."/>
            <person name="Kuo A."/>
            <person name="Liang C."/>
            <person name="Lipzen A."/>
            <person name="Lutzoni F."/>
            <person name="Magnuson J."/>
            <person name="Mondo S."/>
            <person name="Nolan M."/>
            <person name="Ohm R."/>
            <person name="Pangilinan J."/>
            <person name="Park H.-J."/>
            <person name="Ramirez L."/>
            <person name="Alfaro M."/>
            <person name="Sun H."/>
            <person name="Tritt A."/>
            <person name="Yoshinaga Y."/>
            <person name="Zwiers L.-H."/>
            <person name="Turgeon B."/>
            <person name="Goodwin S."/>
            <person name="Spatafora J."/>
            <person name="Crous P."/>
            <person name="Grigoriev I."/>
        </authorList>
    </citation>
    <scope>NUCLEOTIDE SEQUENCE</scope>
    <source>
        <strain evidence="2">CBS 379.55</strain>
    </source>
</reference>
<dbReference type="RefSeq" id="XP_033658162.1">
    <property type="nucleotide sequence ID" value="XM_033799471.1"/>
</dbReference>
<gene>
    <name evidence="2" type="ORF">EI97DRAFT_438096</name>
</gene>
<protein>
    <submittedName>
        <fullName evidence="2">Uncharacterized protein</fullName>
    </submittedName>
</protein>
<keyword evidence="3" id="KW-1185">Reference proteome</keyword>
<feature type="region of interest" description="Disordered" evidence="1">
    <location>
        <begin position="133"/>
        <end position="180"/>
    </location>
</feature>
<feature type="compositionally biased region" description="Polar residues" evidence="1">
    <location>
        <begin position="157"/>
        <end position="167"/>
    </location>
</feature>
<evidence type="ECO:0000313" key="2">
    <source>
        <dbReference type="EMBL" id="KAF2280624.1"/>
    </source>
</evidence>
<dbReference type="AlphaFoldDB" id="A0A6A6JWP8"/>
<evidence type="ECO:0000313" key="3">
    <source>
        <dbReference type="Proteomes" id="UP000800097"/>
    </source>
</evidence>
<name>A0A6A6JWP8_WESOR</name>
<sequence length="298" mass="32972">MIPIPKETIMLTAPYLPERMAHESKASIPNLSPNEFIPSTLHIPNHTRTCTPRSSRHFRIPIHHHGEHYLAIYSGNQPTYLSTVVNPITNSSPIRSHPLFSLMIPSAISSLPNPVGDSYRVYILTKYEAHSPTLSNSNSSSIHALHSGSSIPGSKYGTESTTSSNVRVQYRQPGPPPTNQKPTLCSYFIPTLQGIPSSQPSPTPQHKLLSQSISQLQKPAHRSIRRVMYSRITCTVNGTHPWTSGSQPAPPSLIPRISHTRDAREGMPNADRLLNTQYGRPAKTRSCLPISSTVWYLV</sequence>
<dbReference type="GeneID" id="54552646"/>
<organism evidence="2 3">
    <name type="scientific">Westerdykella ornata</name>
    <dbReference type="NCBI Taxonomy" id="318751"/>
    <lineage>
        <taxon>Eukaryota</taxon>
        <taxon>Fungi</taxon>
        <taxon>Dikarya</taxon>
        <taxon>Ascomycota</taxon>
        <taxon>Pezizomycotina</taxon>
        <taxon>Dothideomycetes</taxon>
        <taxon>Pleosporomycetidae</taxon>
        <taxon>Pleosporales</taxon>
        <taxon>Sporormiaceae</taxon>
        <taxon>Westerdykella</taxon>
    </lineage>
</organism>
<dbReference type="EMBL" id="ML986484">
    <property type="protein sequence ID" value="KAF2280624.1"/>
    <property type="molecule type" value="Genomic_DNA"/>
</dbReference>